<evidence type="ECO:0000313" key="2">
    <source>
        <dbReference type="Proteomes" id="UP000789525"/>
    </source>
</evidence>
<dbReference type="Proteomes" id="UP000789525">
    <property type="component" value="Unassembled WGS sequence"/>
</dbReference>
<name>A0ACA9MTF2_9GLOM</name>
<evidence type="ECO:0000313" key="1">
    <source>
        <dbReference type="EMBL" id="CAG8609015.1"/>
    </source>
</evidence>
<proteinExistence type="predicted"/>
<accession>A0ACA9MTF2</accession>
<feature type="non-terminal residue" evidence="1">
    <location>
        <position position="1"/>
    </location>
</feature>
<sequence>KKTLIRYGSDVVLIHVPSKKYLTTEGEKHPEINQSIVVCDNPSENFKNEVWSVIGADGSNVRVGDVVPFNAIIELKHKETGENLYSHYACTGMKKDARKPGLQQATLSSSINADNAWLVKPYSPDSVNDASGNLMSGDVISLFHINNSKPALCSHDVLLDNGTQEVFCDGGGDEEDHKVVGTDQEMNCKNNLWRVMGAYDTNVKTGDPLLSNTIVRFKNLETAGNLHSHSILNGKTPISNQQQVTISFYAHTDDNWIIRSYNHTPVYNYSKVISDGDPISLSHLSTNVSISSHDVLLDDQTQEVSCNGYGHEANNKV</sequence>
<protein>
    <submittedName>
        <fullName evidence="1">10748_t:CDS:1</fullName>
    </submittedName>
</protein>
<gene>
    <name evidence="1" type="ORF">ACOLOM_LOCUS6952</name>
</gene>
<reference evidence="1" key="1">
    <citation type="submission" date="2021-06" db="EMBL/GenBank/DDBJ databases">
        <authorList>
            <person name="Kallberg Y."/>
            <person name="Tangrot J."/>
            <person name="Rosling A."/>
        </authorList>
    </citation>
    <scope>NUCLEOTIDE SEQUENCE</scope>
    <source>
        <strain evidence="1">CL356</strain>
    </source>
</reference>
<comment type="caution">
    <text evidence="1">The sequence shown here is derived from an EMBL/GenBank/DDBJ whole genome shotgun (WGS) entry which is preliminary data.</text>
</comment>
<dbReference type="EMBL" id="CAJVPT010015018">
    <property type="protein sequence ID" value="CAG8609015.1"/>
    <property type="molecule type" value="Genomic_DNA"/>
</dbReference>
<keyword evidence="2" id="KW-1185">Reference proteome</keyword>
<organism evidence="1 2">
    <name type="scientific">Acaulospora colombiana</name>
    <dbReference type="NCBI Taxonomy" id="27376"/>
    <lineage>
        <taxon>Eukaryota</taxon>
        <taxon>Fungi</taxon>
        <taxon>Fungi incertae sedis</taxon>
        <taxon>Mucoromycota</taxon>
        <taxon>Glomeromycotina</taxon>
        <taxon>Glomeromycetes</taxon>
        <taxon>Diversisporales</taxon>
        <taxon>Acaulosporaceae</taxon>
        <taxon>Acaulospora</taxon>
    </lineage>
</organism>